<dbReference type="GeneID" id="94350681"/>
<dbReference type="InterPro" id="IPR013103">
    <property type="entry name" value="RVT_2"/>
</dbReference>
<keyword evidence="3" id="KW-1185">Reference proteome</keyword>
<evidence type="ECO:0000259" key="1">
    <source>
        <dbReference type="Pfam" id="PF07727"/>
    </source>
</evidence>
<dbReference type="Pfam" id="PF07727">
    <property type="entry name" value="RVT_2"/>
    <property type="match status" value="1"/>
</dbReference>
<dbReference type="KEGG" id="blac:94350681"/>
<accession>A0A976IFK4</accession>
<dbReference type="RefSeq" id="XP_067820027.1">
    <property type="nucleotide sequence ID" value="XM_067965010.1"/>
</dbReference>
<dbReference type="AlphaFoldDB" id="A0A976IFK4"/>
<evidence type="ECO:0000313" key="3">
    <source>
        <dbReference type="Proteomes" id="UP000294530"/>
    </source>
</evidence>
<reference evidence="2 3" key="1">
    <citation type="journal article" date="2021" name="Genome Biol.">
        <title>AFLAP: assembly-free linkage analysis pipeline using k-mers from genome sequencing data.</title>
        <authorList>
            <person name="Fletcher K."/>
            <person name="Zhang L."/>
            <person name="Gil J."/>
            <person name="Han R."/>
            <person name="Cavanaugh K."/>
            <person name="Michelmore R."/>
        </authorList>
    </citation>
    <scope>NUCLEOTIDE SEQUENCE [LARGE SCALE GENOMIC DNA]</scope>
    <source>
        <strain evidence="2 3">SF5</strain>
    </source>
</reference>
<dbReference type="EMBL" id="SHOA02000001">
    <property type="protein sequence ID" value="TDH70528.1"/>
    <property type="molecule type" value="Genomic_DNA"/>
</dbReference>
<name>A0A976IFK4_BRELC</name>
<comment type="caution">
    <text evidence="2">The sequence shown here is derived from an EMBL/GenBank/DDBJ whole genome shotgun (WGS) entry which is preliminary data.</text>
</comment>
<sequence>MPTDHRIINTICVFDVNTDHLGYMVNFKARVVAPGDKPRPGINFKDTISPVARMATLQMLILLIDVTLYPCKTGNSYQFVLNVQSDGQT</sequence>
<evidence type="ECO:0000313" key="2">
    <source>
        <dbReference type="EMBL" id="TDH70528.1"/>
    </source>
</evidence>
<dbReference type="OrthoDB" id="160040at2759"/>
<protein>
    <recommendedName>
        <fullName evidence="1">Reverse transcriptase Ty1/copia-type domain-containing protein</fullName>
    </recommendedName>
</protein>
<gene>
    <name evidence="2" type="ORF">CCR75_006945</name>
</gene>
<dbReference type="Proteomes" id="UP000294530">
    <property type="component" value="Unassembled WGS sequence"/>
</dbReference>
<organism evidence="2 3">
    <name type="scientific">Bremia lactucae</name>
    <name type="common">Lettuce downy mildew</name>
    <dbReference type="NCBI Taxonomy" id="4779"/>
    <lineage>
        <taxon>Eukaryota</taxon>
        <taxon>Sar</taxon>
        <taxon>Stramenopiles</taxon>
        <taxon>Oomycota</taxon>
        <taxon>Peronosporomycetes</taxon>
        <taxon>Peronosporales</taxon>
        <taxon>Peronosporaceae</taxon>
        <taxon>Bremia</taxon>
    </lineage>
</organism>
<feature type="domain" description="Reverse transcriptase Ty1/copia-type" evidence="1">
    <location>
        <begin position="2"/>
        <end position="63"/>
    </location>
</feature>
<proteinExistence type="predicted"/>